<reference evidence="1" key="1">
    <citation type="submission" date="2019-08" db="EMBL/GenBank/DDBJ databases">
        <authorList>
            <person name="Kucharzyk K."/>
            <person name="Murdoch R.W."/>
            <person name="Higgins S."/>
            <person name="Loffler F."/>
        </authorList>
    </citation>
    <scope>NUCLEOTIDE SEQUENCE</scope>
</reference>
<accession>A0A645BLG5</accession>
<protein>
    <submittedName>
        <fullName evidence="1">Uncharacterized protein</fullName>
    </submittedName>
</protein>
<dbReference type="EMBL" id="VSSQ01020484">
    <property type="protein sequence ID" value="MPM65381.1"/>
    <property type="molecule type" value="Genomic_DNA"/>
</dbReference>
<evidence type="ECO:0000313" key="1">
    <source>
        <dbReference type="EMBL" id="MPM65381.1"/>
    </source>
</evidence>
<proteinExistence type="predicted"/>
<name>A0A645BLG5_9ZZZZ</name>
<organism evidence="1">
    <name type="scientific">bioreactor metagenome</name>
    <dbReference type="NCBI Taxonomy" id="1076179"/>
    <lineage>
        <taxon>unclassified sequences</taxon>
        <taxon>metagenomes</taxon>
        <taxon>ecological metagenomes</taxon>
    </lineage>
</organism>
<dbReference type="AlphaFoldDB" id="A0A645BLG5"/>
<comment type="caution">
    <text evidence="1">The sequence shown here is derived from an EMBL/GenBank/DDBJ whole genome shotgun (WGS) entry which is preliminary data.</text>
</comment>
<sequence>MFSVDNLTLIPSKVDFEKISVVAVKCADLTETEC</sequence>
<gene>
    <name evidence="1" type="ORF">SDC9_112277</name>
</gene>